<proteinExistence type="predicted"/>
<evidence type="ECO:0000256" key="5">
    <source>
        <dbReference type="SAM" id="Phobius"/>
    </source>
</evidence>
<feature type="domain" description="Yip1" evidence="6">
    <location>
        <begin position="48"/>
        <end position="193"/>
    </location>
</feature>
<protein>
    <recommendedName>
        <fullName evidence="6">Yip1 domain-containing protein</fullName>
    </recommendedName>
</protein>
<evidence type="ECO:0000256" key="4">
    <source>
        <dbReference type="ARBA" id="ARBA00023136"/>
    </source>
</evidence>
<organism evidence="7">
    <name type="scientific">Candidatus Kentrum sp. LFY</name>
    <dbReference type="NCBI Taxonomy" id="2126342"/>
    <lineage>
        <taxon>Bacteria</taxon>
        <taxon>Pseudomonadati</taxon>
        <taxon>Pseudomonadota</taxon>
        <taxon>Gammaproteobacteria</taxon>
        <taxon>Candidatus Kentrum</taxon>
    </lineage>
</organism>
<accession>A0A450WVK8</accession>
<reference evidence="7" key="1">
    <citation type="submission" date="2019-02" db="EMBL/GenBank/DDBJ databases">
        <authorList>
            <person name="Gruber-Vodicka R. H."/>
            <person name="Seah K. B. B."/>
        </authorList>
    </citation>
    <scope>NUCLEOTIDE SEQUENCE</scope>
    <source>
        <strain evidence="7">BECK_BY7</strain>
    </source>
</reference>
<dbReference type="EMBL" id="CAADFN010000084">
    <property type="protein sequence ID" value="VFK21062.1"/>
    <property type="molecule type" value="Genomic_DNA"/>
</dbReference>
<comment type="subcellular location">
    <subcellularLocation>
        <location evidence="1">Membrane</location>
        <topology evidence="1">Multi-pass membrane protein</topology>
    </subcellularLocation>
</comment>
<keyword evidence="4 5" id="KW-0472">Membrane</keyword>
<evidence type="ECO:0000256" key="2">
    <source>
        <dbReference type="ARBA" id="ARBA00022692"/>
    </source>
</evidence>
<keyword evidence="3 5" id="KW-1133">Transmembrane helix</keyword>
<dbReference type="InterPro" id="IPR006977">
    <property type="entry name" value="Yip1_dom"/>
</dbReference>
<sequence>MTNRNNHEDSNTSISGFFIVWVKEAFNTLKDYFLLIEKSYLNDQIAEEIRENRVDIKLLVRALFGSIIITSFIDLLFSDSAEGSVDGFIESFIIVVLIFISAALIHAPLKWVGGKASFRQTFFADLAVSIISFPVISIVLVVSAWLGIDEKHAGYISTILFIPIISSVHQISHGKVLGAMFIIFLGVMLLVALVALVA</sequence>
<gene>
    <name evidence="7" type="ORF">BECKLFY1418C_GA0070996_108416</name>
</gene>
<feature type="transmembrane region" description="Helical" evidence="5">
    <location>
        <begin position="89"/>
        <end position="109"/>
    </location>
</feature>
<dbReference type="Pfam" id="PF04893">
    <property type="entry name" value="Yip1"/>
    <property type="match status" value="1"/>
</dbReference>
<feature type="transmembrane region" description="Helical" evidence="5">
    <location>
        <begin position="121"/>
        <end position="146"/>
    </location>
</feature>
<evidence type="ECO:0000259" key="6">
    <source>
        <dbReference type="Pfam" id="PF04893"/>
    </source>
</evidence>
<name>A0A450WVK8_9GAMM</name>
<feature type="transmembrane region" description="Helical" evidence="5">
    <location>
        <begin position="58"/>
        <end position="77"/>
    </location>
</feature>
<keyword evidence="2 5" id="KW-0812">Transmembrane</keyword>
<dbReference type="GO" id="GO:0016020">
    <property type="term" value="C:membrane"/>
    <property type="evidence" value="ECO:0007669"/>
    <property type="project" value="UniProtKB-SubCell"/>
</dbReference>
<dbReference type="AlphaFoldDB" id="A0A450WVK8"/>
<feature type="transmembrane region" description="Helical" evidence="5">
    <location>
        <begin position="176"/>
        <end position="197"/>
    </location>
</feature>
<evidence type="ECO:0000256" key="1">
    <source>
        <dbReference type="ARBA" id="ARBA00004141"/>
    </source>
</evidence>
<evidence type="ECO:0000313" key="7">
    <source>
        <dbReference type="EMBL" id="VFK21062.1"/>
    </source>
</evidence>
<feature type="transmembrane region" description="Helical" evidence="5">
    <location>
        <begin position="152"/>
        <end position="169"/>
    </location>
</feature>
<evidence type="ECO:0000256" key="3">
    <source>
        <dbReference type="ARBA" id="ARBA00022989"/>
    </source>
</evidence>